<evidence type="ECO:0000313" key="6">
    <source>
        <dbReference type="EMBL" id="QGQ95838.1"/>
    </source>
</evidence>
<comment type="subunit">
    <text evidence="2">Heterodimer of SbcC and SbcD.</text>
</comment>
<dbReference type="InterPro" id="IPR027417">
    <property type="entry name" value="P-loop_NTPase"/>
</dbReference>
<organism evidence="6 7">
    <name type="scientific">Paenibacillus psychroresistens</name>
    <dbReference type="NCBI Taxonomy" id="1778678"/>
    <lineage>
        <taxon>Bacteria</taxon>
        <taxon>Bacillati</taxon>
        <taxon>Bacillota</taxon>
        <taxon>Bacilli</taxon>
        <taxon>Bacillales</taxon>
        <taxon>Paenibacillaceae</taxon>
        <taxon>Paenibacillus</taxon>
    </lineage>
</organism>
<dbReference type="GO" id="GO:0006302">
    <property type="term" value="P:double-strand break repair"/>
    <property type="evidence" value="ECO:0007669"/>
    <property type="project" value="InterPro"/>
</dbReference>
<feature type="coiled-coil region" evidence="4">
    <location>
        <begin position="174"/>
        <end position="246"/>
    </location>
</feature>
<gene>
    <name evidence="6" type="ORF">EHS13_13600</name>
</gene>
<evidence type="ECO:0000256" key="2">
    <source>
        <dbReference type="ARBA" id="ARBA00011322"/>
    </source>
</evidence>
<dbReference type="GO" id="GO:0016887">
    <property type="term" value="F:ATP hydrolysis activity"/>
    <property type="evidence" value="ECO:0007669"/>
    <property type="project" value="InterPro"/>
</dbReference>
<feature type="domain" description="Rad50/SbcC-type AAA" evidence="5">
    <location>
        <begin position="5"/>
        <end position="234"/>
    </location>
</feature>
<evidence type="ECO:0000256" key="4">
    <source>
        <dbReference type="SAM" id="Coils"/>
    </source>
</evidence>
<feature type="coiled-coil region" evidence="4">
    <location>
        <begin position="507"/>
        <end position="541"/>
    </location>
</feature>
<dbReference type="PANTHER" id="PTHR32114:SF2">
    <property type="entry name" value="ABC TRANSPORTER ABCH.3"/>
    <property type="match status" value="1"/>
</dbReference>
<evidence type="ECO:0000256" key="3">
    <source>
        <dbReference type="ARBA" id="ARBA00013368"/>
    </source>
</evidence>
<reference evidence="7" key="1">
    <citation type="submission" date="2018-11" db="EMBL/GenBank/DDBJ databases">
        <title>Complete genome sequence of Paenibacillus sp. ML311-T8.</title>
        <authorList>
            <person name="Nam Y.-D."/>
            <person name="Kang J."/>
            <person name="Chung W.-H."/>
            <person name="Park Y.S."/>
        </authorList>
    </citation>
    <scope>NUCLEOTIDE SEQUENCE [LARGE SCALE GENOMIC DNA]</scope>
    <source>
        <strain evidence="7">ML311-T8</strain>
    </source>
</reference>
<evidence type="ECO:0000313" key="7">
    <source>
        <dbReference type="Proteomes" id="UP000426246"/>
    </source>
</evidence>
<dbReference type="EMBL" id="CP034235">
    <property type="protein sequence ID" value="QGQ95838.1"/>
    <property type="molecule type" value="Genomic_DNA"/>
</dbReference>
<dbReference type="Proteomes" id="UP000426246">
    <property type="component" value="Chromosome"/>
</dbReference>
<name>A0A6B8RKF7_9BACL</name>
<dbReference type="KEGG" id="ppsc:EHS13_13600"/>
<sequence>MIPISIELVNFRAIPYALIDLSSVTIAAICGRNGAGKSSAFTLAPIFSLFGDKIKGISMDDLVRKGTQEMAVTFTFEHQDSIYRTIRTRSIKGNGKSTLELQQKVNEQWESRSAEKIKDTEDIIRNLLNLDAETFTASSMILQGKANEFTAQTAGKRKEILQQVLGLNIYDQLLESARHKSATLNIEIERAKSKLTDLNETLAVKEEKDELLAEHKQQLAETSENLNKYEADLKLLQIEVIELQAKSTKAAELAKQSFVLFEEITLLGSERSGLVAKLDRAEKILQYETQIIEKSKEALVVQEKITILQTKAPRSQEIQAEQVRIQAEITKIETDSIPIVGQIASLTKLIANKSILDVAAAEFVESISSLEKLDKLQMLDQEKHSSLLVAQELSSSTRLQFENKKKALDERIRVLTGKTVMLADSNCIDVTIAACHFLSDAQKAKAELILANDEVAKLDPIECNILENAYELLLNERKALDYDQMVHLKLKERVNQLRPLSEQAGQLDAKVELLTNLEAQMKRFEESKLAAEVRLHNLNEESGALLLELVELPDLQQKLVKIMEWAVLKDQLATSIEIRGSATERIAAIDLEVTNKTNRRNGYDVDTSLLVLETIEFEAKKQMVPVYEQQIKAAREQQGILQVRIGGLQTELKAFEDAEAERKRITTYMEPLVKEWTRYQTLIKAFGKDGIPALIIENAVPALEKIANEILGKMSKGKHSLRFETQRELKSKDGIAETLDIMIGDWSGERPYETFSGGEQLRIDFAIRFALAELLACRAGSKVEWLTIDEGLGSQDGEHRALVLESIKAVADRFKKVLVITHIEEAQSVFDQRIYFENSDAGINIQVA</sequence>
<dbReference type="Pfam" id="PF13476">
    <property type="entry name" value="AAA_23"/>
    <property type="match status" value="1"/>
</dbReference>
<dbReference type="OrthoDB" id="9795626at2"/>
<dbReference type="InterPro" id="IPR038729">
    <property type="entry name" value="Rad50/SbcC_AAA"/>
</dbReference>
<comment type="similarity">
    <text evidence="1">Belongs to the SMC family. SbcC subfamily.</text>
</comment>
<dbReference type="AlphaFoldDB" id="A0A6B8RKF7"/>
<protein>
    <recommendedName>
        <fullName evidence="3">Nuclease SbcCD subunit C</fullName>
    </recommendedName>
</protein>
<dbReference type="PANTHER" id="PTHR32114">
    <property type="entry name" value="ABC TRANSPORTER ABCH.3"/>
    <property type="match status" value="1"/>
</dbReference>
<accession>A0A6B8RKF7</accession>
<dbReference type="RefSeq" id="WP_155700875.1">
    <property type="nucleotide sequence ID" value="NZ_CP034235.1"/>
</dbReference>
<keyword evidence="4" id="KW-0175">Coiled coil</keyword>
<dbReference type="SUPFAM" id="SSF52540">
    <property type="entry name" value="P-loop containing nucleoside triphosphate hydrolases"/>
    <property type="match status" value="1"/>
</dbReference>
<proteinExistence type="inferred from homology"/>
<keyword evidence="7" id="KW-1185">Reference proteome</keyword>
<evidence type="ECO:0000259" key="5">
    <source>
        <dbReference type="Pfam" id="PF13476"/>
    </source>
</evidence>
<dbReference type="Gene3D" id="3.40.50.300">
    <property type="entry name" value="P-loop containing nucleotide triphosphate hydrolases"/>
    <property type="match status" value="2"/>
</dbReference>
<evidence type="ECO:0000256" key="1">
    <source>
        <dbReference type="ARBA" id="ARBA00006930"/>
    </source>
</evidence>